<sequence>MRLERSRPKVKPVEDSSGKSRRSPFNFGGENRDRIAMDCFAGPLHPAMETHLPSSTVAHCDYAGECIDPPCPRNPLGALAVYVDVDFPAVLQMFRTALTAAVEEATASLFSGVEGRLKRTRQLHRSLEKFWLFACQNGMHNRIQQHSELFLGSLQHQDNRATQGRSTTASLNSDTTSTSVSCDEASGQCPNKGTSEHRLLPSSTLKGSLVTNAHATAPPLPSALRPVQRDDGSIIAPPLELLAAYADTDLTVSLPDPRQPVVVEAQEHLTPVVFPAFRSARGCVVGLCVRSLLDLYVQAIRSIQPALLPRGSVVLMAAVNVPMMFSILEHHQLLVQPLDLDAHTLMPTKKSLQKAVDCWGSRIKALVCSHLYGGLCNVQPLVDFCTENKLLLIEDCAESFVGDLYRGHPRADISLFSFGLIKSCTAAGGGIATVRGFPSKGEIFKLLRVQPSASLLAVLLRRLESWNLSDFMEQQLRTIGFARRLQNLGLQMPGSGATFKTFWLFPIVTPAGTKLDEFEATLRENGLYAASDATTLVCYSPSPSVSSIMGLPAIAASMMRRIVYLPVNRRSTVQELLRVEAALAKACGLEICSRLNPCRRLYCKHCGLFKGERFVPGESHGQ</sequence>
<dbReference type="InterPro" id="IPR015424">
    <property type="entry name" value="PyrdxlP-dep_Trfase"/>
</dbReference>
<organism evidence="2 3">
    <name type="scientific">Cyclospora cayetanensis</name>
    <dbReference type="NCBI Taxonomy" id="88456"/>
    <lineage>
        <taxon>Eukaryota</taxon>
        <taxon>Sar</taxon>
        <taxon>Alveolata</taxon>
        <taxon>Apicomplexa</taxon>
        <taxon>Conoidasida</taxon>
        <taxon>Coccidia</taxon>
        <taxon>Eucoccidiorida</taxon>
        <taxon>Eimeriorina</taxon>
        <taxon>Eimeriidae</taxon>
        <taxon>Cyclospora</taxon>
    </lineage>
</organism>
<dbReference type="SUPFAM" id="SSF53383">
    <property type="entry name" value="PLP-dependent transferases"/>
    <property type="match status" value="1"/>
</dbReference>
<evidence type="ECO:0000256" key="1">
    <source>
        <dbReference type="SAM" id="MobiDB-lite"/>
    </source>
</evidence>
<accession>A0A6P6S2M4</accession>
<feature type="region of interest" description="Disordered" evidence="1">
    <location>
        <begin position="160"/>
        <end position="197"/>
    </location>
</feature>
<dbReference type="Proteomes" id="UP000515125">
    <property type="component" value="Unplaced"/>
</dbReference>
<dbReference type="PANTHER" id="PTHR30244">
    <property type="entry name" value="TRANSAMINASE"/>
    <property type="match status" value="1"/>
</dbReference>
<dbReference type="GO" id="GO:0000271">
    <property type="term" value="P:polysaccharide biosynthetic process"/>
    <property type="evidence" value="ECO:0007669"/>
    <property type="project" value="TreeGrafter"/>
</dbReference>
<dbReference type="PANTHER" id="PTHR30244:SF34">
    <property type="entry name" value="DTDP-4-AMINO-4,6-DIDEOXYGALACTOSE TRANSAMINASE"/>
    <property type="match status" value="1"/>
</dbReference>
<dbReference type="Gene3D" id="3.40.640.10">
    <property type="entry name" value="Type I PLP-dependent aspartate aminotransferase-like (Major domain)"/>
    <property type="match status" value="1"/>
</dbReference>
<dbReference type="InterPro" id="IPR000653">
    <property type="entry name" value="DegT/StrS_aminotransferase"/>
</dbReference>
<evidence type="ECO:0000313" key="3">
    <source>
        <dbReference type="RefSeq" id="XP_026194401.1"/>
    </source>
</evidence>
<dbReference type="AlphaFoldDB" id="A0A6P6S2M4"/>
<keyword evidence="2" id="KW-1185">Reference proteome</keyword>
<dbReference type="GeneID" id="34620621"/>
<feature type="compositionally biased region" description="Basic and acidic residues" evidence="1">
    <location>
        <begin position="1"/>
        <end position="18"/>
    </location>
</feature>
<dbReference type="GO" id="GO:0008483">
    <property type="term" value="F:transaminase activity"/>
    <property type="evidence" value="ECO:0007669"/>
    <property type="project" value="TreeGrafter"/>
</dbReference>
<feature type="compositionally biased region" description="Polar residues" evidence="1">
    <location>
        <begin position="160"/>
        <end position="181"/>
    </location>
</feature>
<name>A0A6P6S2M4_9EIME</name>
<gene>
    <name evidence="3" type="primary">LOC34620621</name>
</gene>
<dbReference type="GO" id="GO:0030170">
    <property type="term" value="F:pyridoxal phosphate binding"/>
    <property type="evidence" value="ECO:0007669"/>
    <property type="project" value="TreeGrafter"/>
</dbReference>
<proteinExistence type="predicted"/>
<reference evidence="3" key="1">
    <citation type="submission" date="2025-08" db="UniProtKB">
        <authorList>
            <consortium name="RefSeq"/>
        </authorList>
    </citation>
    <scope>IDENTIFICATION</scope>
</reference>
<feature type="region of interest" description="Disordered" evidence="1">
    <location>
        <begin position="1"/>
        <end position="29"/>
    </location>
</feature>
<dbReference type="InterPro" id="IPR015421">
    <property type="entry name" value="PyrdxlP-dep_Trfase_major"/>
</dbReference>
<evidence type="ECO:0000313" key="2">
    <source>
        <dbReference type="Proteomes" id="UP000515125"/>
    </source>
</evidence>
<dbReference type="RefSeq" id="XP_026194401.1">
    <property type="nucleotide sequence ID" value="XM_026338616.1"/>
</dbReference>
<protein>
    <submittedName>
        <fullName evidence="3">Uncharacterized protein LOC34620621</fullName>
    </submittedName>
</protein>
<dbReference type="Pfam" id="PF01041">
    <property type="entry name" value="DegT_DnrJ_EryC1"/>
    <property type="match status" value="1"/>
</dbReference>
<dbReference type="OrthoDB" id="416253at2759"/>